<evidence type="ECO:0000256" key="5">
    <source>
        <dbReference type="ARBA" id="ARBA00022679"/>
    </source>
</evidence>
<keyword evidence="7 11" id="KW-0547">Nucleotide-binding</keyword>
<keyword evidence="6 11" id="KW-0548">Nucleotidyltransferase</keyword>
<reference evidence="14" key="1">
    <citation type="submission" date="2016-10" db="EMBL/GenBank/DDBJ databases">
        <authorList>
            <person name="Varghese N."/>
            <person name="Submissions S."/>
        </authorList>
    </citation>
    <scope>NUCLEOTIDE SEQUENCE [LARGE SCALE GENOMIC DNA]</scope>
    <source>
        <strain evidence="14">Nm71</strain>
    </source>
</reference>
<keyword evidence="9 11" id="KW-0520">NAD</keyword>
<evidence type="ECO:0000256" key="8">
    <source>
        <dbReference type="ARBA" id="ARBA00022840"/>
    </source>
</evidence>
<keyword evidence="4 11" id="KW-0662">Pyridine nucleotide biosynthesis</keyword>
<proteinExistence type="inferred from homology"/>
<accession>A0A1I0CIX8</accession>
<evidence type="ECO:0000256" key="9">
    <source>
        <dbReference type="ARBA" id="ARBA00023027"/>
    </source>
</evidence>
<dbReference type="HAMAP" id="MF_00244">
    <property type="entry name" value="NaMN_adenylyltr"/>
    <property type="match status" value="1"/>
</dbReference>
<dbReference type="RefSeq" id="WP_090658505.1">
    <property type="nucleotide sequence ID" value="NZ_FOIA01000015.1"/>
</dbReference>
<dbReference type="GO" id="GO:0009435">
    <property type="term" value="P:NAD+ biosynthetic process"/>
    <property type="evidence" value="ECO:0007669"/>
    <property type="project" value="UniProtKB-UniRule"/>
</dbReference>
<dbReference type="OrthoDB" id="5295945at2"/>
<organism evidence="13 14">
    <name type="scientific">Nitrosomonas marina</name>
    <dbReference type="NCBI Taxonomy" id="917"/>
    <lineage>
        <taxon>Bacteria</taxon>
        <taxon>Pseudomonadati</taxon>
        <taxon>Pseudomonadota</taxon>
        <taxon>Betaproteobacteria</taxon>
        <taxon>Nitrosomonadales</taxon>
        <taxon>Nitrosomonadaceae</taxon>
        <taxon>Nitrosomonas</taxon>
    </lineage>
</organism>
<comment type="similarity">
    <text evidence="3 11">Belongs to the NadD family.</text>
</comment>
<evidence type="ECO:0000256" key="11">
    <source>
        <dbReference type="HAMAP-Rule" id="MF_00244"/>
    </source>
</evidence>
<dbReference type="PANTHER" id="PTHR39321:SF3">
    <property type="entry name" value="PHOSPHOPANTETHEINE ADENYLYLTRANSFERASE"/>
    <property type="match status" value="1"/>
</dbReference>
<dbReference type="PANTHER" id="PTHR39321">
    <property type="entry name" value="NICOTINATE-NUCLEOTIDE ADENYLYLTRANSFERASE-RELATED"/>
    <property type="match status" value="1"/>
</dbReference>
<dbReference type="InterPro" id="IPR004821">
    <property type="entry name" value="Cyt_trans-like"/>
</dbReference>
<dbReference type="GO" id="GO:0004515">
    <property type="term" value="F:nicotinate-nucleotide adenylyltransferase activity"/>
    <property type="evidence" value="ECO:0007669"/>
    <property type="project" value="UniProtKB-UniRule"/>
</dbReference>
<comment type="pathway">
    <text evidence="2 11">Cofactor biosynthesis; NAD(+) biosynthesis; deamido-NAD(+) from nicotinate D-ribonucleotide: step 1/1.</text>
</comment>
<dbReference type="UniPathway" id="UPA00253">
    <property type="reaction ID" value="UER00332"/>
</dbReference>
<feature type="domain" description="Cytidyltransferase-like" evidence="12">
    <location>
        <begin position="21"/>
        <end position="203"/>
    </location>
</feature>
<evidence type="ECO:0000256" key="10">
    <source>
        <dbReference type="ARBA" id="ARBA00048721"/>
    </source>
</evidence>
<evidence type="ECO:0000259" key="12">
    <source>
        <dbReference type="Pfam" id="PF01467"/>
    </source>
</evidence>
<dbReference type="Gene3D" id="3.40.50.620">
    <property type="entry name" value="HUPs"/>
    <property type="match status" value="1"/>
</dbReference>
<comment type="catalytic activity">
    <reaction evidence="10 11">
        <text>nicotinate beta-D-ribonucleotide + ATP + H(+) = deamido-NAD(+) + diphosphate</text>
        <dbReference type="Rhea" id="RHEA:22860"/>
        <dbReference type="ChEBI" id="CHEBI:15378"/>
        <dbReference type="ChEBI" id="CHEBI:30616"/>
        <dbReference type="ChEBI" id="CHEBI:33019"/>
        <dbReference type="ChEBI" id="CHEBI:57502"/>
        <dbReference type="ChEBI" id="CHEBI:58437"/>
        <dbReference type="EC" id="2.7.7.18"/>
    </reaction>
</comment>
<gene>
    <name evidence="11" type="primary">nadD</name>
    <name evidence="13" type="ORF">SAMN05216326_1159</name>
</gene>
<dbReference type="NCBIfam" id="NF000839">
    <property type="entry name" value="PRK00071.1-1"/>
    <property type="match status" value="1"/>
</dbReference>
<dbReference type="EMBL" id="FOIA01000015">
    <property type="protein sequence ID" value="SET19574.1"/>
    <property type="molecule type" value="Genomic_DNA"/>
</dbReference>
<evidence type="ECO:0000256" key="2">
    <source>
        <dbReference type="ARBA" id="ARBA00005019"/>
    </source>
</evidence>
<dbReference type="CDD" id="cd02165">
    <property type="entry name" value="NMNAT"/>
    <property type="match status" value="1"/>
</dbReference>
<evidence type="ECO:0000256" key="1">
    <source>
        <dbReference type="ARBA" id="ARBA00002324"/>
    </source>
</evidence>
<evidence type="ECO:0000256" key="4">
    <source>
        <dbReference type="ARBA" id="ARBA00022642"/>
    </source>
</evidence>
<protein>
    <recommendedName>
        <fullName evidence="11">Probable nicotinate-nucleotide adenylyltransferase</fullName>
        <ecNumber evidence="11">2.7.7.18</ecNumber>
    </recommendedName>
    <alternativeName>
        <fullName evidence="11">Deamido-NAD(+) diphosphorylase</fullName>
    </alternativeName>
    <alternativeName>
        <fullName evidence="11">Deamido-NAD(+) pyrophosphorylase</fullName>
    </alternativeName>
    <alternativeName>
        <fullName evidence="11">Nicotinate mononucleotide adenylyltransferase</fullName>
        <shortName evidence="11">NaMN adenylyltransferase</shortName>
    </alternativeName>
</protein>
<dbReference type="AlphaFoldDB" id="A0A1I0CIX8"/>
<evidence type="ECO:0000256" key="3">
    <source>
        <dbReference type="ARBA" id="ARBA00009014"/>
    </source>
</evidence>
<name>A0A1I0CIX8_9PROT</name>
<keyword evidence="14" id="KW-1185">Reference proteome</keyword>
<comment type="function">
    <text evidence="1 11">Catalyzes the reversible adenylation of nicotinate mononucleotide (NaMN) to nicotinic acid adenine dinucleotide (NaAD).</text>
</comment>
<dbReference type="Pfam" id="PF01467">
    <property type="entry name" value="CTP_transf_like"/>
    <property type="match status" value="1"/>
</dbReference>
<keyword evidence="8 11" id="KW-0067">ATP-binding</keyword>
<evidence type="ECO:0000256" key="7">
    <source>
        <dbReference type="ARBA" id="ARBA00022741"/>
    </source>
</evidence>
<evidence type="ECO:0000313" key="13">
    <source>
        <dbReference type="EMBL" id="SET19574.1"/>
    </source>
</evidence>
<dbReference type="NCBIfam" id="NF000840">
    <property type="entry name" value="PRK00071.1-3"/>
    <property type="match status" value="1"/>
</dbReference>
<sequence length="237" mass="27117">MYADLSCSSGRSTERPVLIGIYGGTFDPLHYGHLRVAEELIDTICFDQFFFVPAGEPRLRDSPGASKHHRVRMVSLSIQNNTRFSMDDRETKRSGVSTTVSTLQEYHQEYDGKAVLCFVIGADAFVKIHCWHHWRELFQLCHLIIVERPGCIRVSDSTQLPQKILSECASRWTTDPRDLVRHFSGMIYTADTTLLDISATQIRSLVKTGKSIRYLLPDITLDYIKTHNLYSGKNEFR</sequence>
<dbReference type="NCBIfam" id="TIGR00125">
    <property type="entry name" value="cyt_tran_rel"/>
    <property type="match status" value="1"/>
</dbReference>
<evidence type="ECO:0000313" key="14">
    <source>
        <dbReference type="Proteomes" id="UP000199345"/>
    </source>
</evidence>
<evidence type="ECO:0000256" key="6">
    <source>
        <dbReference type="ARBA" id="ARBA00022695"/>
    </source>
</evidence>
<dbReference type="Proteomes" id="UP000199345">
    <property type="component" value="Unassembled WGS sequence"/>
</dbReference>
<dbReference type="GO" id="GO:0005524">
    <property type="term" value="F:ATP binding"/>
    <property type="evidence" value="ECO:0007669"/>
    <property type="project" value="UniProtKB-KW"/>
</dbReference>
<dbReference type="NCBIfam" id="TIGR00482">
    <property type="entry name" value="nicotinate (nicotinamide) nucleotide adenylyltransferase"/>
    <property type="match status" value="1"/>
</dbReference>
<dbReference type="InterPro" id="IPR014729">
    <property type="entry name" value="Rossmann-like_a/b/a_fold"/>
</dbReference>
<dbReference type="EC" id="2.7.7.18" evidence="11"/>
<dbReference type="InterPro" id="IPR005248">
    <property type="entry name" value="NadD/NMNAT"/>
</dbReference>
<dbReference type="SUPFAM" id="SSF52374">
    <property type="entry name" value="Nucleotidylyl transferase"/>
    <property type="match status" value="1"/>
</dbReference>
<keyword evidence="5 11" id="KW-0808">Transferase</keyword>